<accession>A0ABW5GIQ0</accession>
<proteinExistence type="predicted"/>
<keyword evidence="2" id="KW-1185">Reference proteome</keyword>
<evidence type="ECO:0000313" key="1">
    <source>
        <dbReference type="EMBL" id="MFD2460711.1"/>
    </source>
</evidence>
<dbReference type="EMBL" id="JBHUKU010000009">
    <property type="protein sequence ID" value="MFD2460711.1"/>
    <property type="molecule type" value="Genomic_DNA"/>
</dbReference>
<name>A0ABW5GIQ0_9PSEU</name>
<sequence length="168" mass="18834">MVGKQIRNRCRALVDAVDVTMPFTARSLCGILARQRGRKLYVHPLPPDMNDEGTPCGVWLATDTADHIFFEEHTSPFHQEHIIMHELAHMICGHTIADLPAELDAQILDDSADPQEIQQILLRTNYSTAQEQEAELVATLLLEKSARLGNEPRTAQDLRLGSALGFRR</sequence>
<reference evidence="2" key="1">
    <citation type="journal article" date="2019" name="Int. J. Syst. Evol. Microbiol.">
        <title>The Global Catalogue of Microorganisms (GCM) 10K type strain sequencing project: providing services to taxonomists for standard genome sequencing and annotation.</title>
        <authorList>
            <consortium name="The Broad Institute Genomics Platform"/>
            <consortium name="The Broad Institute Genome Sequencing Center for Infectious Disease"/>
            <person name="Wu L."/>
            <person name="Ma J."/>
        </authorList>
    </citation>
    <scope>NUCLEOTIDE SEQUENCE [LARGE SCALE GENOMIC DNA]</scope>
    <source>
        <strain evidence="2">CGMCC 4.7643</strain>
    </source>
</reference>
<organism evidence="1 2">
    <name type="scientific">Amycolatopsis samaneae</name>
    <dbReference type="NCBI Taxonomy" id="664691"/>
    <lineage>
        <taxon>Bacteria</taxon>
        <taxon>Bacillati</taxon>
        <taxon>Actinomycetota</taxon>
        <taxon>Actinomycetes</taxon>
        <taxon>Pseudonocardiales</taxon>
        <taxon>Pseudonocardiaceae</taxon>
        <taxon>Amycolatopsis</taxon>
    </lineage>
</organism>
<comment type="caution">
    <text evidence="1">The sequence shown here is derived from an EMBL/GenBank/DDBJ whole genome shotgun (WGS) entry which is preliminary data.</text>
</comment>
<evidence type="ECO:0000313" key="2">
    <source>
        <dbReference type="Proteomes" id="UP001597419"/>
    </source>
</evidence>
<gene>
    <name evidence="1" type="ORF">ACFSYJ_19050</name>
</gene>
<protein>
    <submittedName>
        <fullName evidence="1">ImmA/IrrE family metallo-endopeptidase</fullName>
    </submittedName>
</protein>
<dbReference type="RefSeq" id="WP_345394157.1">
    <property type="nucleotide sequence ID" value="NZ_BAABHG010000006.1"/>
</dbReference>
<dbReference type="Proteomes" id="UP001597419">
    <property type="component" value="Unassembled WGS sequence"/>
</dbReference>